<comment type="caution">
    <text evidence="1">The sequence shown here is derived from an EMBL/GenBank/DDBJ whole genome shotgun (WGS) entry which is preliminary data.</text>
</comment>
<dbReference type="EMBL" id="CM043799">
    <property type="protein sequence ID" value="KAI4804136.1"/>
    <property type="molecule type" value="Genomic_DNA"/>
</dbReference>
<reference evidence="1" key="1">
    <citation type="submission" date="2022-05" db="EMBL/GenBank/DDBJ databases">
        <title>Chromosome-level genome of Chaenocephalus aceratus.</title>
        <authorList>
            <person name="Park H."/>
        </authorList>
    </citation>
    <scope>NUCLEOTIDE SEQUENCE</scope>
    <source>
        <strain evidence="1">KU_202001</strain>
    </source>
</reference>
<proteinExistence type="predicted"/>
<accession>A0ACB9VVF5</accession>
<organism evidence="1 2">
    <name type="scientific">Chaenocephalus aceratus</name>
    <name type="common">Blackfin icefish</name>
    <name type="synonym">Chaenichthys aceratus</name>
    <dbReference type="NCBI Taxonomy" id="36190"/>
    <lineage>
        <taxon>Eukaryota</taxon>
        <taxon>Metazoa</taxon>
        <taxon>Chordata</taxon>
        <taxon>Craniata</taxon>
        <taxon>Vertebrata</taxon>
        <taxon>Euteleostomi</taxon>
        <taxon>Actinopterygii</taxon>
        <taxon>Neopterygii</taxon>
        <taxon>Teleostei</taxon>
        <taxon>Neoteleostei</taxon>
        <taxon>Acanthomorphata</taxon>
        <taxon>Eupercaria</taxon>
        <taxon>Perciformes</taxon>
        <taxon>Notothenioidei</taxon>
        <taxon>Channichthyidae</taxon>
        <taxon>Chaenocephalus</taxon>
    </lineage>
</organism>
<gene>
    <name evidence="1" type="ORF">KUCAC02_025777</name>
</gene>
<feature type="non-terminal residue" evidence="1">
    <location>
        <position position="350"/>
    </location>
</feature>
<dbReference type="Proteomes" id="UP001057452">
    <property type="component" value="Chromosome 15"/>
</dbReference>
<evidence type="ECO:0000313" key="2">
    <source>
        <dbReference type="Proteomes" id="UP001057452"/>
    </source>
</evidence>
<protein>
    <submittedName>
        <fullName evidence="1">Uncharacterized protein</fullName>
    </submittedName>
</protein>
<keyword evidence="2" id="KW-1185">Reference proteome</keyword>
<evidence type="ECO:0000313" key="1">
    <source>
        <dbReference type="EMBL" id="KAI4804136.1"/>
    </source>
</evidence>
<name>A0ACB9VVF5_CHAAC</name>
<sequence length="350" mass="38739">MFMSSSGSPLWTSNHTLSVSQYKLSCLLRSSGVCRKSVSLVRWLQRPVTVIGDDVRRLARGGRAKLSAAAGQTGDDSERLAGRQRQETLAPGCYVTAHFTVSQPPPSPLTQQTGDFTRGPTQRASAVKRLILLTTSDRPAMCGRQGDGRGFLKVFLQRYGRGSEMDENAATLAMVSSWIYLQADDGDAESGELDLSGIDDTEIELYLLSDTEIKVKTALWMADNSDYLKEQKEKEAKIAKEKALGIYKERKPKGPKRKYPPISASTADEAIGKMLEQKKISSKINYDDKSFTLFLRGAEVTLGNIKTRFKEEKFVEVAAVEEQTVAPASEKVVVLVIEKEERPGVRETYE</sequence>